<gene>
    <name evidence="3" type="ORF">WJU22_13320</name>
</gene>
<keyword evidence="4" id="KW-1185">Reference proteome</keyword>
<dbReference type="PANTHER" id="PTHR48104:SF30">
    <property type="entry name" value="METACASPASE-1"/>
    <property type="match status" value="1"/>
</dbReference>
<dbReference type="EMBL" id="CP150096">
    <property type="protein sequence ID" value="WZN49149.1"/>
    <property type="molecule type" value="Genomic_DNA"/>
</dbReference>
<dbReference type="RefSeq" id="WP_341843724.1">
    <property type="nucleotide sequence ID" value="NZ_CP149792.1"/>
</dbReference>
<sequence>MSKGYSLHIGVNKLDKTHYFDVPELKAAVADAKFWKAFAEQNGYKAKKLHNDEATASAVLTALADYAKLLQAGDILLLTYAGHGSQIGNDKVTGLDNERNDQTWCLYDRELLDDELFEAFREFGDGTRILIVSDSCHSGTIARVAKSPKPSASTSPPAWKTRRKCAASDPGNCR</sequence>
<evidence type="ECO:0000256" key="1">
    <source>
        <dbReference type="SAM" id="MobiDB-lite"/>
    </source>
</evidence>
<dbReference type="Gene3D" id="3.40.50.1460">
    <property type="match status" value="1"/>
</dbReference>
<dbReference type="PANTHER" id="PTHR48104">
    <property type="entry name" value="METACASPASE-4"/>
    <property type="match status" value="1"/>
</dbReference>
<dbReference type="InterPro" id="IPR029030">
    <property type="entry name" value="Caspase-like_dom_sf"/>
</dbReference>
<dbReference type="InterPro" id="IPR050452">
    <property type="entry name" value="Metacaspase"/>
</dbReference>
<reference evidence="3 4" key="1">
    <citation type="submission" date="2024-03" db="EMBL/GenBank/DDBJ databases">
        <title>Chitinophaga caseinilytica sp. nov., a casein hydrolysing bacterium isolated from forest soil.</title>
        <authorList>
            <person name="Lee D.S."/>
            <person name="Han D.M."/>
            <person name="Baek J.H."/>
            <person name="Choi D.G."/>
            <person name="Jeon J.H."/>
            <person name="Jeon C.O."/>
        </authorList>
    </citation>
    <scope>NUCLEOTIDE SEQUENCE [LARGE SCALE GENOMIC DNA]</scope>
    <source>
        <strain evidence="3 4">KACC 19118</strain>
    </source>
</reference>
<dbReference type="Pfam" id="PF00656">
    <property type="entry name" value="Peptidase_C14"/>
    <property type="match status" value="1"/>
</dbReference>
<name>A0ABZ2ZA69_9BACT</name>
<evidence type="ECO:0000313" key="4">
    <source>
        <dbReference type="Proteomes" id="UP001449657"/>
    </source>
</evidence>
<organism evidence="3 4">
    <name type="scientific">Chitinophaga caseinilytica</name>
    <dbReference type="NCBI Taxonomy" id="2267521"/>
    <lineage>
        <taxon>Bacteria</taxon>
        <taxon>Pseudomonadati</taxon>
        <taxon>Bacteroidota</taxon>
        <taxon>Chitinophagia</taxon>
        <taxon>Chitinophagales</taxon>
        <taxon>Chitinophagaceae</taxon>
        <taxon>Chitinophaga</taxon>
    </lineage>
</organism>
<evidence type="ECO:0000313" key="3">
    <source>
        <dbReference type="EMBL" id="WZN49149.1"/>
    </source>
</evidence>
<protein>
    <submittedName>
        <fullName evidence="3">Caspase family protein</fullName>
    </submittedName>
</protein>
<feature type="domain" description="Peptidase C14 caspase" evidence="2">
    <location>
        <begin position="17"/>
        <end position="149"/>
    </location>
</feature>
<accession>A0ABZ2ZA69</accession>
<dbReference type="Proteomes" id="UP001449657">
    <property type="component" value="Chromosome"/>
</dbReference>
<proteinExistence type="predicted"/>
<dbReference type="SUPFAM" id="SSF52129">
    <property type="entry name" value="Caspase-like"/>
    <property type="match status" value="1"/>
</dbReference>
<feature type="region of interest" description="Disordered" evidence="1">
    <location>
        <begin position="143"/>
        <end position="174"/>
    </location>
</feature>
<dbReference type="InterPro" id="IPR011600">
    <property type="entry name" value="Pept_C14_caspase"/>
</dbReference>
<feature type="compositionally biased region" description="Low complexity" evidence="1">
    <location>
        <begin position="145"/>
        <end position="159"/>
    </location>
</feature>
<evidence type="ECO:0000259" key="2">
    <source>
        <dbReference type="Pfam" id="PF00656"/>
    </source>
</evidence>